<dbReference type="PANTHER" id="PTHR30537">
    <property type="entry name" value="HTH-TYPE TRANSCRIPTIONAL REGULATOR"/>
    <property type="match status" value="1"/>
</dbReference>
<dbReference type="GO" id="GO:0006351">
    <property type="term" value="P:DNA-templated transcription"/>
    <property type="evidence" value="ECO:0007669"/>
    <property type="project" value="TreeGrafter"/>
</dbReference>
<proteinExistence type="inferred from homology"/>
<name>A0A0F9T746_9ZZZZ</name>
<sequence length="311" mass="34603">MLLEDLHVILKVAEFKSITAAASNLDMRTATASAAVKRVEQALGLDLFIRTTRHLRLSAAGERYIPQCQQALAMLDLAKQTMKSDDDIIDGELRIAMSSDLGRNIVIPWLDEFMQTHTQLSLRANISDSNIDFYRDSVDIALRYGKPNDASMYGFKICNVPRVLCATQAYLDEQGTPMHPHDLAAHKGLFYQLQDIIKDVWVFSGQNGEFKVKMNGGHATNDGDLVRRWCVSGKGLAVKSCLDMSNDLLTGNVVSVMQEYKPTPTELWLVCPSRQSITPAVRLLRDAFREKSTTILKALIAKGIIDESVLS</sequence>
<keyword evidence="4" id="KW-0804">Transcription</keyword>
<dbReference type="SUPFAM" id="SSF53850">
    <property type="entry name" value="Periplasmic binding protein-like II"/>
    <property type="match status" value="1"/>
</dbReference>
<evidence type="ECO:0000313" key="6">
    <source>
        <dbReference type="EMBL" id="KKN44771.1"/>
    </source>
</evidence>
<dbReference type="Gene3D" id="3.40.190.290">
    <property type="match status" value="1"/>
</dbReference>
<evidence type="ECO:0000256" key="3">
    <source>
        <dbReference type="ARBA" id="ARBA00023125"/>
    </source>
</evidence>
<evidence type="ECO:0000256" key="2">
    <source>
        <dbReference type="ARBA" id="ARBA00023015"/>
    </source>
</evidence>
<reference evidence="6" key="1">
    <citation type="journal article" date="2015" name="Nature">
        <title>Complex archaea that bridge the gap between prokaryotes and eukaryotes.</title>
        <authorList>
            <person name="Spang A."/>
            <person name="Saw J.H."/>
            <person name="Jorgensen S.L."/>
            <person name="Zaremba-Niedzwiedzka K."/>
            <person name="Martijn J."/>
            <person name="Lind A.E."/>
            <person name="van Eijk R."/>
            <person name="Schleper C."/>
            <person name="Guy L."/>
            <person name="Ettema T.J."/>
        </authorList>
    </citation>
    <scope>NUCLEOTIDE SEQUENCE</scope>
</reference>
<keyword evidence="3" id="KW-0238">DNA-binding</keyword>
<dbReference type="EMBL" id="LAZR01001431">
    <property type="protein sequence ID" value="KKN44771.1"/>
    <property type="molecule type" value="Genomic_DNA"/>
</dbReference>
<protein>
    <recommendedName>
        <fullName evidence="5">HTH lysR-type domain-containing protein</fullName>
    </recommendedName>
</protein>
<dbReference type="Pfam" id="PF03466">
    <property type="entry name" value="LysR_substrate"/>
    <property type="match status" value="1"/>
</dbReference>
<comment type="similarity">
    <text evidence="1">Belongs to the LysR transcriptional regulatory family.</text>
</comment>
<dbReference type="SUPFAM" id="SSF46785">
    <property type="entry name" value="Winged helix' DNA-binding domain"/>
    <property type="match status" value="1"/>
</dbReference>
<dbReference type="InterPro" id="IPR005119">
    <property type="entry name" value="LysR_subst-bd"/>
</dbReference>
<dbReference type="Gene3D" id="1.10.10.10">
    <property type="entry name" value="Winged helix-like DNA-binding domain superfamily/Winged helix DNA-binding domain"/>
    <property type="match status" value="1"/>
</dbReference>
<keyword evidence="2" id="KW-0805">Transcription regulation</keyword>
<feature type="domain" description="HTH lysR-type" evidence="5">
    <location>
        <begin position="1"/>
        <end position="58"/>
    </location>
</feature>
<evidence type="ECO:0000256" key="4">
    <source>
        <dbReference type="ARBA" id="ARBA00023163"/>
    </source>
</evidence>
<dbReference type="AlphaFoldDB" id="A0A0F9T746"/>
<dbReference type="InterPro" id="IPR000847">
    <property type="entry name" value="LysR_HTH_N"/>
</dbReference>
<dbReference type="CDD" id="cd08422">
    <property type="entry name" value="PBP2_CrgA_like"/>
    <property type="match status" value="1"/>
</dbReference>
<gene>
    <name evidence="6" type="ORF">LCGC14_0689820</name>
</gene>
<dbReference type="PANTHER" id="PTHR30537:SF21">
    <property type="entry name" value="HTH-TYPE TRANSCRIPTIONAL REGULATOR SINR-RELATED"/>
    <property type="match status" value="1"/>
</dbReference>
<organism evidence="6">
    <name type="scientific">marine sediment metagenome</name>
    <dbReference type="NCBI Taxonomy" id="412755"/>
    <lineage>
        <taxon>unclassified sequences</taxon>
        <taxon>metagenomes</taxon>
        <taxon>ecological metagenomes</taxon>
    </lineage>
</organism>
<evidence type="ECO:0000256" key="1">
    <source>
        <dbReference type="ARBA" id="ARBA00009437"/>
    </source>
</evidence>
<dbReference type="Pfam" id="PF00126">
    <property type="entry name" value="HTH_1"/>
    <property type="match status" value="1"/>
</dbReference>
<dbReference type="InterPro" id="IPR058163">
    <property type="entry name" value="LysR-type_TF_proteobact-type"/>
</dbReference>
<dbReference type="GO" id="GO:0003700">
    <property type="term" value="F:DNA-binding transcription factor activity"/>
    <property type="evidence" value="ECO:0007669"/>
    <property type="project" value="InterPro"/>
</dbReference>
<dbReference type="PROSITE" id="PS50931">
    <property type="entry name" value="HTH_LYSR"/>
    <property type="match status" value="1"/>
</dbReference>
<evidence type="ECO:0000259" key="5">
    <source>
        <dbReference type="PROSITE" id="PS50931"/>
    </source>
</evidence>
<comment type="caution">
    <text evidence="6">The sequence shown here is derived from an EMBL/GenBank/DDBJ whole genome shotgun (WGS) entry which is preliminary data.</text>
</comment>
<dbReference type="InterPro" id="IPR036390">
    <property type="entry name" value="WH_DNA-bd_sf"/>
</dbReference>
<accession>A0A0F9T746</accession>
<dbReference type="GO" id="GO:0043565">
    <property type="term" value="F:sequence-specific DNA binding"/>
    <property type="evidence" value="ECO:0007669"/>
    <property type="project" value="TreeGrafter"/>
</dbReference>
<dbReference type="FunFam" id="1.10.10.10:FF:000001">
    <property type="entry name" value="LysR family transcriptional regulator"/>
    <property type="match status" value="1"/>
</dbReference>
<dbReference type="InterPro" id="IPR036388">
    <property type="entry name" value="WH-like_DNA-bd_sf"/>
</dbReference>